<dbReference type="Proteomes" id="UP000528608">
    <property type="component" value="Unassembled WGS sequence"/>
</dbReference>
<comment type="caution">
    <text evidence="1">The sequence shown here is derived from an EMBL/GenBank/DDBJ whole genome shotgun (WGS) entry which is preliminary data.</text>
</comment>
<evidence type="ECO:0000313" key="1">
    <source>
        <dbReference type="EMBL" id="MBB5121061.1"/>
    </source>
</evidence>
<accession>A0A7W8BF10</accession>
<evidence type="ECO:0000313" key="2">
    <source>
        <dbReference type="Proteomes" id="UP000528608"/>
    </source>
</evidence>
<dbReference type="RefSeq" id="WP_170127762.1">
    <property type="nucleotide sequence ID" value="NZ_JACHJF010000015.1"/>
</dbReference>
<name>A0A7W8BF10_STREU</name>
<protein>
    <submittedName>
        <fullName evidence="1">Uncharacterized protein</fullName>
    </submittedName>
</protein>
<dbReference type="EMBL" id="JACHJF010000015">
    <property type="protein sequence ID" value="MBB5121061.1"/>
    <property type="molecule type" value="Genomic_DNA"/>
</dbReference>
<reference evidence="1 2" key="1">
    <citation type="submission" date="2020-08" db="EMBL/GenBank/DDBJ databases">
        <title>Genomic Encyclopedia of Type Strains, Phase III (KMG-III): the genomes of soil and plant-associated and newly described type strains.</title>
        <authorList>
            <person name="Whitman W."/>
        </authorList>
    </citation>
    <scope>NUCLEOTIDE SEQUENCE [LARGE SCALE GENOMIC DNA]</scope>
    <source>
        <strain evidence="1 2">CECT 3259</strain>
    </source>
</reference>
<sequence>MRITSPSPDTLPETPRCTACRYLVVALRQAQAAGGSVRESEIRHKIVRHFERAHRT</sequence>
<gene>
    <name evidence="1" type="ORF">FHS36_004512</name>
</gene>
<dbReference type="AlphaFoldDB" id="A0A7W8BF10"/>
<proteinExistence type="predicted"/>
<organism evidence="1 2">
    <name type="scientific">Streptomyces eurocidicus</name>
    <name type="common">Streptoverticillium eurocidicus</name>
    <dbReference type="NCBI Taxonomy" id="66423"/>
    <lineage>
        <taxon>Bacteria</taxon>
        <taxon>Bacillati</taxon>
        <taxon>Actinomycetota</taxon>
        <taxon>Actinomycetes</taxon>
        <taxon>Kitasatosporales</taxon>
        <taxon>Streptomycetaceae</taxon>
        <taxon>Streptomyces</taxon>
    </lineage>
</organism>